<reference evidence="2 3" key="1">
    <citation type="submission" date="2015-12" db="EMBL/GenBank/DDBJ databases">
        <title>The genome of Folsomia candida.</title>
        <authorList>
            <person name="Faddeeva A."/>
            <person name="Derks M.F."/>
            <person name="Anvar Y."/>
            <person name="Smit S."/>
            <person name="Van Straalen N."/>
            <person name="Roelofs D."/>
        </authorList>
    </citation>
    <scope>NUCLEOTIDE SEQUENCE [LARGE SCALE GENOMIC DNA]</scope>
    <source>
        <strain evidence="2 3">VU population</strain>
        <tissue evidence="2">Whole body</tissue>
    </source>
</reference>
<accession>A0A226D2E2</accession>
<feature type="transmembrane region" description="Helical" evidence="1">
    <location>
        <begin position="88"/>
        <end position="109"/>
    </location>
</feature>
<feature type="transmembrane region" description="Helical" evidence="1">
    <location>
        <begin position="297"/>
        <end position="317"/>
    </location>
</feature>
<feature type="transmembrane region" description="Helical" evidence="1">
    <location>
        <begin position="58"/>
        <end position="76"/>
    </location>
</feature>
<sequence length="388" mass="43349">MTFTRASILTWLRDVFLPSSNISSVLNTSKVLFHPHHLPFRINKEQFVTTNSRKWAQVTPPLAILLHLAVTVKWILDQWLKPENPAFPIWKIVVMYYCATAFSAMLVFLAQLTFLKEEAVQLLNSTIQVEKDLIVKGVQTVHIRYIGFIAITKIIFISMPIIPFTFAFLQPCTPPVVTSVILLECESWNDGGNTAVLMRLWPAALLSFADAILSATVVFTMVVLTTLLVNVVGYVLGNLNKGGQNIYKSLRAYRTLQMLSAMHNSVVTQPLMPTLVGCGTMCESFPLYILITSTSLVPVPALIMFAIVAAEIFGVIIGPLKMMASLYVESSELLKSLRRMNGSKWVKRYVRSCPRSKLTLGGGRFFDRGTSLEICSMCVDILITFLLM</sequence>
<feature type="transmembrane region" description="Helical" evidence="1">
    <location>
        <begin position="145"/>
        <end position="169"/>
    </location>
</feature>
<evidence type="ECO:0000313" key="2">
    <source>
        <dbReference type="EMBL" id="OXA39752.1"/>
    </source>
</evidence>
<gene>
    <name evidence="2" type="ORF">Fcan01_25493</name>
</gene>
<keyword evidence="1" id="KW-0472">Membrane</keyword>
<evidence type="ECO:0000256" key="1">
    <source>
        <dbReference type="SAM" id="Phobius"/>
    </source>
</evidence>
<dbReference type="AlphaFoldDB" id="A0A226D2E2"/>
<keyword evidence="1" id="KW-1133">Transmembrane helix</keyword>
<evidence type="ECO:0000313" key="3">
    <source>
        <dbReference type="Proteomes" id="UP000198287"/>
    </source>
</evidence>
<dbReference type="EMBL" id="LNIX01000037">
    <property type="protein sequence ID" value="OXA39752.1"/>
    <property type="molecule type" value="Genomic_DNA"/>
</dbReference>
<comment type="caution">
    <text evidence="2">The sequence shown here is derived from an EMBL/GenBank/DDBJ whole genome shotgun (WGS) entry which is preliminary data.</text>
</comment>
<keyword evidence="1" id="KW-0812">Transmembrane</keyword>
<keyword evidence="3" id="KW-1185">Reference proteome</keyword>
<dbReference type="Proteomes" id="UP000198287">
    <property type="component" value="Unassembled WGS sequence"/>
</dbReference>
<name>A0A226D2E2_FOLCA</name>
<feature type="transmembrane region" description="Helical" evidence="1">
    <location>
        <begin position="211"/>
        <end position="236"/>
    </location>
</feature>
<protein>
    <submittedName>
        <fullName evidence="2">Uncharacterized protein</fullName>
    </submittedName>
</protein>
<proteinExistence type="predicted"/>
<organism evidence="2 3">
    <name type="scientific">Folsomia candida</name>
    <name type="common">Springtail</name>
    <dbReference type="NCBI Taxonomy" id="158441"/>
    <lineage>
        <taxon>Eukaryota</taxon>
        <taxon>Metazoa</taxon>
        <taxon>Ecdysozoa</taxon>
        <taxon>Arthropoda</taxon>
        <taxon>Hexapoda</taxon>
        <taxon>Collembola</taxon>
        <taxon>Entomobryomorpha</taxon>
        <taxon>Isotomoidea</taxon>
        <taxon>Isotomidae</taxon>
        <taxon>Proisotominae</taxon>
        <taxon>Folsomia</taxon>
    </lineage>
</organism>